<dbReference type="Proteomes" id="UP000024635">
    <property type="component" value="Unassembled WGS sequence"/>
</dbReference>
<protein>
    <submittedName>
        <fullName evidence="1">Uncharacterized protein</fullName>
    </submittedName>
</protein>
<comment type="caution">
    <text evidence="1">The sequence shown here is derived from an EMBL/GenBank/DDBJ whole genome shotgun (WGS) entry which is preliminary data.</text>
</comment>
<evidence type="ECO:0000313" key="2">
    <source>
        <dbReference type="Proteomes" id="UP000024635"/>
    </source>
</evidence>
<reference evidence="2" key="1">
    <citation type="journal article" date="2015" name="Nat. Genet.">
        <title>The genome and transcriptome of the zoonotic hookworm Ancylostoma ceylanicum identify infection-specific gene families.</title>
        <authorList>
            <person name="Schwarz E.M."/>
            <person name="Hu Y."/>
            <person name="Antoshechkin I."/>
            <person name="Miller M.M."/>
            <person name="Sternberg P.W."/>
            <person name="Aroian R.V."/>
        </authorList>
    </citation>
    <scope>NUCLEOTIDE SEQUENCE</scope>
    <source>
        <strain evidence="2">HY135</strain>
    </source>
</reference>
<dbReference type="AlphaFoldDB" id="A0A016UNB1"/>
<dbReference type="EMBL" id="JARK01001369">
    <property type="protein sequence ID" value="EYC16406.1"/>
    <property type="molecule type" value="Genomic_DNA"/>
</dbReference>
<accession>A0A016UNB1</accession>
<name>A0A016UNB1_9BILA</name>
<keyword evidence="2" id="KW-1185">Reference proteome</keyword>
<proteinExistence type="predicted"/>
<evidence type="ECO:0000313" key="1">
    <source>
        <dbReference type="EMBL" id="EYC16406.1"/>
    </source>
</evidence>
<sequence length="87" mass="9577">MVAYNELEFPADTKTRSLIEDVSILGVPRILVRGRLDSAGSNDIQKCTTLADSGEIQELRSVVHGIDGCCWSICPDPKYILDLIHTC</sequence>
<organism evidence="1 2">
    <name type="scientific">Ancylostoma ceylanicum</name>
    <dbReference type="NCBI Taxonomy" id="53326"/>
    <lineage>
        <taxon>Eukaryota</taxon>
        <taxon>Metazoa</taxon>
        <taxon>Ecdysozoa</taxon>
        <taxon>Nematoda</taxon>
        <taxon>Chromadorea</taxon>
        <taxon>Rhabditida</taxon>
        <taxon>Rhabditina</taxon>
        <taxon>Rhabditomorpha</taxon>
        <taxon>Strongyloidea</taxon>
        <taxon>Ancylostomatidae</taxon>
        <taxon>Ancylostomatinae</taxon>
        <taxon>Ancylostoma</taxon>
    </lineage>
</organism>
<gene>
    <name evidence="1" type="primary">Acey_s0033.g2638</name>
    <name evidence="1" type="ORF">Y032_0033g2638</name>
</gene>